<reference evidence="7" key="1">
    <citation type="journal article" date="2020" name="Stud. Mycol.">
        <title>101 Dothideomycetes genomes: a test case for predicting lifestyles and emergence of pathogens.</title>
        <authorList>
            <person name="Haridas S."/>
            <person name="Albert R."/>
            <person name="Binder M."/>
            <person name="Bloem J."/>
            <person name="Labutti K."/>
            <person name="Salamov A."/>
            <person name="Andreopoulos B."/>
            <person name="Baker S."/>
            <person name="Barry K."/>
            <person name="Bills G."/>
            <person name="Bluhm B."/>
            <person name="Cannon C."/>
            <person name="Castanera R."/>
            <person name="Culley D."/>
            <person name="Daum C."/>
            <person name="Ezra D."/>
            <person name="Gonzalez J."/>
            <person name="Henrissat B."/>
            <person name="Kuo A."/>
            <person name="Liang C."/>
            <person name="Lipzen A."/>
            <person name="Lutzoni F."/>
            <person name="Magnuson J."/>
            <person name="Mondo S."/>
            <person name="Nolan M."/>
            <person name="Ohm R."/>
            <person name="Pangilinan J."/>
            <person name="Park H.-J."/>
            <person name="Ramirez L."/>
            <person name="Alfaro M."/>
            <person name="Sun H."/>
            <person name="Tritt A."/>
            <person name="Yoshinaga Y."/>
            <person name="Zwiers L.-H."/>
            <person name="Turgeon B."/>
            <person name="Goodwin S."/>
            <person name="Spatafora J."/>
            <person name="Crous P."/>
            <person name="Grigoriev I."/>
        </authorList>
    </citation>
    <scope>NUCLEOTIDE SEQUENCE</scope>
    <source>
        <strain evidence="7">CBS 113818</strain>
    </source>
</reference>
<evidence type="ECO:0000313" key="8">
    <source>
        <dbReference type="Proteomes" id="UP000799424"/>
    </source>
</evidence>
<dbReference type="EMBL" id="MU006225">
    <property type="protein sequence ID" value="KAF2827069.1"/>
    <property type="molecule type" value="Genomic_DNA"/>
</dbReference>
<dbReference type="SUPFAM" id="SSF51445">
    <property type="entry name" value="(Trans)glycosidases"/>
    <property type="match status" value="1"/>
</dbReference>
<dbReference type="InterPro" id="IPR043534">
    <property type="entry name" value="EBDG/EBM"/>
</dbReference>
<dbReference type="InterPro" id="IPR041351">
    <property type="entry name" value="Ig_GlcNase"/>
</dbReference>
<keyword evidence="3" id="KW-0326">Glycosidase</keyword>
<evidence type="ECO:0000256" key="3">
    <source>
        <dbReference type="ARBA" id="ARBA00023295"/>
    </source>
</evidence>
<feature type="domain" description="Glycoside hydrolase family 2 immunoglobulin-like beta-sandwich" evidence="4">
    <location>
        <begin position="145"/>
        <end position="254"/>
    </location>
</feature>
<dbReference type="InterPro" id="IPR008979">
    <property type="entry name" value="Galactose-bd-like_sf"/>
</dbReference>
<dbReference type="AlphaFoldDB" id="A0A6A7A2T2"/>
<proteinExistence type="inferred from homology"/>
<dbReference type="GO" id="GO:0004553">
    <property type="term" value="F:hydrolase activity, hydrolyzing O-glycosyl compounds"/>
    <property type="evidence" value="ECO:0007669"/>
    <property type="project" value="InterPro"/>
</dbReference>
<dbReference type="Gene3D" id="3.20.20.80">
    <property type="entry name" value="Glycosidases"/>
    <property type="match status" value="1"/>
</dbReference>
<evidence type="ECO:0000259" key="6">
    <source>
        <dbReference type="Pfam" id="PF22666"/>
    </source>
</evidence>
<dbReference type="PANTHER" id="PTHR43536">
    <property type="entry name" value="MANNOSYLGLYCOPROTEIN ENDO-BETA-MANNOSIDASE"/>
    <property type="match status" value="1"/>
</dbReference>
<dbReference type="Pfam" id="PF18368">
    <property type="entry name" value="Ig_GlcNase"/>
    <property type="match status" value="1"/>
</dbReference>
<dbReference type="Pfam" id="PF00703">
    <property type="entry name" value="Glyco_hydro_2"/>
    <property type="match status" value="1"/>
</dbReference>
<evidence type="ECO:0000259" key="4">
    <source>
        <dbReference type="Pfam" id="PF00703"/>
    </source>
</evidence>
<keyword evidence="8" id="KW-1185">Reference proteome</keyword>
<evidence type="ECO:0000259" key="5">
    <source>
        <dbReference type="Pfam" id="PF18368"/>
    </source>
</evidence>
<sequence>MEALVGNGVYHEQDLFYSTNLEHIDAEQFRVPWYYRSEYVLGPPNNASSFYTLRTNGISSRADIYLNGHLIADKDTQAGSYVGLDYDVTNTVRHGGCNVLLVRVYPTDYNRDLALGFVDWNPSPPDNGTGVWRDIELKRSGQVSLSGPRVTTTLDGSITIYVDVTNLAKNASASGYLDCFVHDPQGVRTGAPKNGFDLASGEGLKLSVKAKVNNPQLWWPRQWGEQPLYSVQCNASIRGQDGISDSTTTRFGIRSVVSTLNTKYNDTTFLVNNERFQVLGAGYTSDIFLRFNESKVRKQFEYVQDMGLNTVRLEGKQEHPRLYELADEMGIMLLAGWECCDKWEGWSYNDEAPGEKWTDADYRIAKLSMEHEAAMMQSHPSILGFLVGSDYWPDDHATQSYTTALQAKNWNTPIISSASQRGDPALLGNSGMKMAGPYDWVPPNYWFDPQQRMGSAGGFGSELGAGVGTPELSSLKKFLSPSDLEDLWKAPNKGLYHMSTSASSFYTREIYNTALWARFGAPTSLADYLAKAQIMDYEATKAQFEAYISRWGQDRDRPATGAIYWMLNNAWPSLHWNLFDYYLRPAGAYFGLQSALSALEHVVYDYSDQAIYIVDRRLPSNASDDGKRTVDVEVLSLEGKMVVKRSVDSYTMPNSARQVTYVPEWGNRTQTTLLRLKLSSRTQILSTNTYILAPALDTMDWDNSTWYHTPVTHFSSFVGLGNMSIADVSVSVHGRTVRLKNKSKSPALFVRLGLLDAGGADVEGMRWKENFVTLWPGEGRDVEFDAGVGRGGMRVEVSGWNVGGVTVAL</sequence>
<dbReference type="Gene3D" id="2.60.120.260">
    <property type="entry name" value="Galactose-binding domain-like"/>
    <property type="match status" value="1"/>
</dbReference>
<dbReference type="InterPro" id="IPR054593">
    <property type="entry name" value="Beta-mannosidase-like_N2"/>
</dbReference>
<dbReference type="SUPFAM" id="SSF49785">
    <property type="entry name" value="Galactose-binding domain-like"/>
    <property type="match status" value="1"/>
</dbReference>
<dbReference type="Pfam" id="PF22666">
    <property type="entry name" value="Glyco_hydro_2_N2"/>
    <property type="match status" value="1"/>
</dbReference>
<evidence type="ECO:0000256" key="1">
    <source>
        <dbReference type="ARBA" id="ARBA00007401"/>
    </source>
</evidence>
<dbReference type="InterPro" id="IPR013783">
    <property type="entry name" value="Ig-like_fold"/>
</dbReference>
<dbReference type="GO" id="GO:0005975">
    <property type="term" value="P:carbohydrate metabolic process"/>
    <property type="evidence" value="ECO:0007669"/>
    <property type="project" value="InterPro"/>
</dbReference>
<dbReference type="PANTHER" id="PTHR43536:SF1">
    <property type="entry name" value="MANNOSYLGLYCOPROTEIN ENDO-BETA-MANNOSIDASE"/>
    <property type="match status" value="1"/>
</dbReference>
<gene>
    <name evidence="7" type="ORF">CC86DRAFT_292160</name>
</gene>
<feature type="domain" description="Exo-beta-D-glucosaminidase Ig-fold" evidence="5">
    <location>
        <begin position="706"/>
        <end position="802"/>
    </location>
</feature>
<dbReference type="OrthoDB" id="408532at2759"/>
<name>A0A6A7A2T2_9PLEO</name>
<dbReference type="SUPFAM" id="SSF49303">
    <property type="entry name" value="beta-Galactosidase/glucuronidase domain"/>
    <property type="match status" value="3"/>
</dbReference>
<dbReference type="InterPro" id="IPR036156">
    <property type="entry name" value="Beta-gal/glucu_dom_sf"/>
</dbReference>
<dbReference type="InterPro" id="IPR006102">
    <property type="entry name" value="Ig-like_GH2"/>
</dbReference>
<evidence type="ECO:0000313" key="7">
    <source>
        <dbReference type="EMBL" id="KAF2827069.1"/>
    </source>
</evidence>
<feature type="domain" description="Beta-mannosidase-like galactose-binding" evidence="6">
    <location>
        <begin position="3"/>
        <end position="106"/>
    </location>
</feature>
<dbReference type="Gene3D" id="2.60.40.10">
    <property type="entry name" value="Immunoglobulins"/>
    <property type="match status" value="3"/>
</dbReference>
<protein>
    <submittedName>
        <fullName evidence="7">Glycoside hydrolase</fullName>
    </submittedName>
</protein>
<keyword evidence="2 7" id="KW-0378">Hydrolase</keyword>
<comment type="similarity">
    <text evidence="1">Belongs to the glycosyl hydrolase 2 family.</text>
</comment>
<dbReference type="Proteomes" id="UP000799424">
    <property type="component" value="Unassembled WGS sequence"/>
</dbReference>
<accession>A0A6A7A2T2</accession>
<dbReference type="InterPro" id="IPR017853">
    <property type="entry name" value="GH"/>
</dbReference>
<organism evidence="7 8">
    <name type="scientific">Ophiobolus disseminans</name>
    <dbReference type="NCBI Taxonomy" id="1469910"/>
    <lineage>
        <taxon>Eukaryota</taxon>
        <taxon>Fungi</taxon>
        <taxon>Dikarya</taxon>
        <taxon>Ascomycota</taxon>
        <taxon>Pezizomycotina</taxon>
        <taxon>Dothideomycetes</taxon>
        <taxon>Pleosporomycetidae</taxon>
        <taxon>Pleosporales</taxon>
        <taxon>Pleosporineae</taxon>
        <taxon>Phaeosphaeriaceae</taxon>
        <taxon>Ophiobolus</taxon>
    </lineage>
</organism>
<evidence type="ECO:0000256" key="2">
    <source>
        <dbReference type="ARBA" id="ARBA00022801"/>
    </source>
</evidence>